<accession>A0A323TIZ3</accession>
<reference evidence="1 2" key="1">
    <citation type="submission" date="2017-10" db="EMBL/GenBank/DDBJ databases">
        <title>Bacillus sp. nov., a halophilic bacterium isolated from a Keqin Lake.</title>
        <authorList>
            <person name="Wang H."/>
        </authorList>
    </citation>
    <scope>NUCLEOTIDE SEQUENCE [LARGE SCALE GENOMIC DNA]</scope>
    <source>
        <strain evidence="1 2">KQ-12</strain>
    </source>
</reference>
<proteinExistence type="predicted"/>
<organism evidence="1 2">
    <name type="scientific">Salipaludibacillus keqinensis</name>
    <dbReference type="NCBI Taxonomy" id="2045207"/>
    <lineage>
        <taxon>Bacteria</taxon>
        <taxon>Bacillati</taxon>
        <taxon>Bacillota</taxon>
        <taxon>Bacilli</taxon>
        <taxon>Bacillales</taxon>
        <taxon>Bacillaceae</taxon>
    </lineage>
</organism>
<sequence>MRTLASIVAIGAGAYAFTASMDRKTKKRWKKRISSVDLSMFEDLMPEKRTMKRMRKQMNKAFS</sequence>
<dbReference type="OrthoDB" id="2974667at2"/>
<evidence type="ECO:0008006" key="3">
    <source>
        <dbReference type="Google" id="ProtNLM"/>
    </source>
</evidence>
<dbReference type="RefSeq" id="WP_110607801.1">
    <property type="nucleotide sequence ID" value="NZ_PDOD01000001.1"/>
</dbReference>
<evidence type="ECO:0000313" key="2">
    <source>
        <dbReference type="Proteomes" id="UP000248214"/>
    </source>
</evidence>
<dbReference type="EMBL" id="PDOD01000001">
    <property type="protein sequence ID" value="PYZ94166.1"/>
    <property type="molecule type" value="Genomic_DNA"/>
</dbReference>
<comment type="caution">
    <text evidence="1">The sequence shown here is derived from an EMBL/GenBank/DDBJ whole genome shotgun (WGS) entry which is preliminary data.</text>
</comment>
<dbReference type="AlphaFoldDB" id="A0A323TIZ3"/>
<protein>
    <recommendedName>
        <fullName evidence="3">DUF3918 domain-containing protein</fullName>
    </recommendedName>
</protein>
<dbReference type="Proteomes" id="UP000248214">
    <property type="component" value="Unassembled WGS sequence"/>
</dbReference>
<keyword evidence="2" id="KW-1185">Reference proteome</keyword>
<evidence type="ECO:0000313" key="1">
    <source>
        <dbReference type="EMBL" id="PYZ94166.1"/>
    </source>
</evidence>
<gene>
    <name evidence="1" type="ORF">CR194_01105</name>
</gene>
<name>A0A323TIZ3_9BACI</name>